<dbReference type="Proteomes" id="UP000319432">
    <property type="component" value="Chromosome"/>
</dbReference>
<proteinExistence type="predicted"/>
<gene>
    <name evidence="1" type="ORF">EEL30_22105</name>
</gene>
<keyword evidence="2" id="KW-1185">Reference proteome</keyword>
<dbReference type="OrthoDB" id="1758285at2"/>
<dbReference type="EMBL" id="CP033464">
    <property type="protein sequence ID" value="QDX94738.1"/>
    <property type="molecule type" value="Genomic_DNA"/>
</dbReference>
<name>A0A518VCN5_BRELA</name>
<evidence type="ECO:0000313" key="1">
    <source>
        <dbReference type="EMBL" id="QDX94738.1"/>
    </source>
</evidence>
<organism evidence="1 2">
    <name type="scientific">Brevibacillus laterosporus</name>
    <name type="common">Bacillus laterosporus</name>
    <dbReference type="NCBI Taxonomy" id="1465"/>
    <lineage>
        <taxon>Bacteria</taxon>
        <taxon>Bacillati</taxon>
        <taxon>Bacillota</taxon>
        <taxon>Bacilli</taxon>
        <taxon>Bacillales</taxon>
        <taxon>Paenibacillaceae</taxon>
        <taxon>Brevibacillus</taxon>
    </lineage>
</organism>
<evidence type="ECO:0000313" key="2">
    <source>
        <dbReference type="Proteomes" id="UP000319432"/>
    </source>
</evidence>
<reference evidence="1 2" key="1">
    <citation type="submission" date="2018-11" db="EMBL/GenBank/DDBJ databases">
        <title>Phylogenetic determinants of toxin gene distribution in genomes of Brevibacillus laterosporus.</title>
        <authorList>
            <person name="Glare T.R."/>
            <person name="Durrant A."/>
            <person name="Berry C."/>
            <person name="Palma L."/>
            <person name="Ormskirk M."/>
            <person name="Cox M.O."/>
        </authorList>
    </citation>
    <scope>NUCLEOTIDE SEQUENCE [LARGE SCALE GENOMIC DNA]</scope>
    <source>
        <strain evidence="1 2">1821L</strain>
    </source>
</reference>
<sequence>MIVTPDELKRKPDETIKAYKLRLARAKHLYSINWNQIADLINKETGENFGESKYRKWYANYIEGYEDGVKSSADEVGSVIDDKVYSLQKERIKNQTLGLHINRITREDARKELLIEEFTRAVRENSLHPPDFHALPHSTGQKGALLGFGDVHFGKIFESVNNKYDEDEVRLRLADLFTQTVNKIKQEKLTHLHIVNGADNVEGIGLRISQLMSLQFGLMDQVIRYQRLIVEWLNRLSSHVKITYHHVPSSNHTEIRPLGTKAGQFVKEDVERLIAIYIHDMLVNNPRIEVPLYTDDYARFEICGYRFHAKHGHQIKNVKTALRDLSMLHREFIDYLILSHFHHAEEITVGEGVTNDCEIIILPSVMGSDKFSDRLMTGAKAAGKMLIFEEGKGKVTSHTFKLN</sequence>
<accession>A0A518VCN5</accession>
<protein>
    <submittedName>
        <fullName evidence="1">Uncharacterized protein</fullName>
    </submittedName>
</protein>
<dbReference type="AlphaFoldDB" id="A0A518VCN5"/>